<feature type="region of interest" description="Linker" evidence="20">
    <location>
        <begin position="231"/>
        <end position="251"/>
    </location>
</feature>
<dbReference type="UniPathway" id="UPA00973"/>
<dbReference type="HAMAP" id="MF_01631">
    <property type="entry name" value="GlmU"/>
    <property type="match status" value="1"/>
</dbReference>
<reference evidence="23 24" key="1">
    <citation type="submission" date="2017-05" db="EMBL/GenBank/DDBJ databases">
        <title>Vagococcus spp. assemblies.</title>
        <authorList>
            <person name="Gulvik C.A."/>
        </authorList>
    </citation>
    <scope>NUCLEOTIDE SEQUENCE [LARGE SCALE GENOMIC DNA]</scope>
    <source>
        <strain evidence="23 24">SS1995</strain>
    </source>
</reference>
<dbReference type="GO" id="GO:0000902">
    <property type="term" value="P:cell morphogenesis"/>
    <property type="evidence" value="ECO:0007669"/>
    <property type="project" value="UniProtKB-UniRule"/>
</dbReference>
<dbReference type="InterPro" id="IPR056729">
    <property type="entry name" value="GMPPB_C"/>
</dbReference>
<keyword evidence="13 20" id="KW-0573">Peptidoglycan synthesis</keyword>
<evidence type="ECO:0000256" key="15">
    <source>
        <dbReference type="ARBA" id="ARBA00023315"/>
    </source>
</evidence>
<dbReference type="InterPro" id="IPR038009">
    <property type="entry name" value="GlmU_C_LbH"/>
</dbReference>
<feature type="binding site" evidence="20">
    <location>
        <position position="228"/>
    </location>
    <ligand>
        <name>Mg(2+)</name>
        <dbReference type="ChEBI" id="CHEBI:18420"/>
    </ligand>
</feature>
<feature type="binding site" evidence="20">
    <location>
        <begin position="386"/>
        <end position="387"/>
    </location>
    <ligand>
        <name>acetyl-CoA</name>
        <dbReference type="ChEBI" id="CHEBI:57288"/>
    </ligand>
</feature>
<keyword evidence="6 20" id="KW-0963">Cytoplasm</keyword>
<feature type="binding site" evidence="20">
    <location>
        <position position="377"/>
    </location>
    <ligand>
        <name>UDP-N-acetyl-alpha-D-glucosamine</name>
        <dbReference type="ChEBI" id="CHEBI:57705"/>
    </ligand>
</feature>
<dbReference type="RefSeq" id="WP_125984532.1">
    <property type="nucleotide sequence ID" value="NZ_NGJS01000016.1"/>
</dbReference>
<feature type="binding site" evidence="20">
    <location>
        <begin position="78"/>
        <end position="79"/>
    </location>
    <ligand>
        <name>UDP-N-acetyl-alpha-D-glucosamine</name>
        <dbReference type="ChEBI" id="CHEBI:57705"/>
    </ligand>
</feature>
<keyword evidence="11 20" id="KW-0460">Magnesium</keyword>
<comment type="pathway">
    <text evidence="2 20">Nucleotide-sugar biosynthesis; UDP-N-acetyl-alpha-D-glucosamine biosynthesis; N-acetyl-alpha-D-glucosamine 1-phosphate from alpha-D-glucosamine 6-phosphate (route II): step 2/2.</text>
</comment>
<feature type="binding site" evidence="20">
    <location>
        <begin position="9"/>
        <end position="12"/>
    </location>
    <ligand>
        <name>UDP-N-acetyl-alpha-D-glucosamine</name>
        <dbReference type="ChEBI" id="CHEBI:57705"/>
    </ligand>
</feature>
<proteinExistence type="inferred from homology"/>
<dbReference type="NCBIfam" id="NF010934">
    <property type="entry name" value="PRK14354.1"/>
    <property type="match status" value="1"/>
</dbReference>
<dbReference type="GO" id="GO:0019134">
    <property type="term" value="F:glucosamine-1-phosphate N-acetyltransferase activity"/>
    <property type="evidence" value="ECO:0007669"/>
    <property type="project" value="UniProtKB-UniRule"/>
</dbReference>
<evidence type="ECO:0000256" key="13">
    <source>
        <dbReference type="ARBA" id="ARBA00022984"/>
    </source>
</evidence>
<evidence type="ECO:0000259" key="22">
    <source>
        <dbReference type="Pfam" id="PF25087"/>
    </source>
</evidence>
<accession>A0A429ZVB1</accession>
<comment type="catalytic activity">
    <reaction evidence="18 20">
        <text>N-acetyl-alpha-D-glucosamine 1-phosphate + UTP + H(+) = UDP-N-acetyl-alpha-D-glucosamine + diphosphate</text>
        <dbReference type="Rhea" id="RHEA:13509"/>
        <dbReference type="ChEBI" id="CHEBI:15378"/>
        <dbReference type="ChEBI" id="CHEBI:33019"/>
        <dbReference type="ChEBI" id="CHEBI:46398"/>
        <dbReference type="ChEBI" id="CHEBI:57705"/>
        <dbReference type="ChEBI" id="CHEBI:57776"/>
        <dbReference type="EC" id="2.7.7.23"/>
    </reaction>
</comment>
<dbReference type="SUPFAM" id="SSF51161">
    <property type="entry name" value="Trimeric LpxA-like enzymes"/>
    <property type="match status" value="1"/>
</dbReference>
<sequence length="457" mass="49454">MKNRYAIILAAGQGSRMKSKLYKVLHPVAGKPMVEHVMDQIEALNVSDIVTVVGFGAEKVQEKLGHRSNYALQTEQLGTGHAVLATADLLREKEGTTLVICGDTPLLKKDTLEALFTHHEQVNAKATILSAIAADPTGYGRVIRDLDGHVEKIVEQKDASSTELTVTEFNTGTYCFDNQLLFKALDQVGNNNAQGEYYLPDVISILKKQGETVSAFIMDSEDESMGVNDRISLAKANQLMYQRINETHMRNGVSFMNPNTTYIETGVTIGQDTVIEANVILRGSTTIGDNCLIGAASDIRDSQIGNHVTVTSSNIEDAVVKDNVDIGPYAHLRPNAVIGSHAHIGNFVEIKKASIGEGTKVGHLSYVGDATLGKDINVGCGTVFANYDGKNKHHVTVGDHSFIGSNTTLIAPVTLGKNTVTAAGSTINKDIHDFDMGIARERQTTIKDYAKKLPYNQ</sequence>
<protein>
    <recommendedName>
        <fullName evidence="20">Bifunctional protein GlmU</fullName>
    </recommendedName>
    <domain>
        <recommendedName>
            <fullName evidence="20">UDP-N-acetylglucosamine pyrophosphorylase</fullName>
            <ecNumber evidence="20">2.7.7.23</ecNumber>
        </recommendedName>
        <alternativeName>
            <fullName evidence="20">N-acetylglucosamine-1-phosphate uridyltransferase</fullName>
        </alternativeName>
    </domain>
    <domain>
        <recommendedName>
            <fullName evidence="20">Glucosamine-1-phosphate N-acetyltransferase</fullName>
            <ecNumber evidence="20">2.3.1.157</ecNumber>
        </recommendedName>
    </domain>
</protein>
<name>A0A429ZVB1_9ENTE</name>
<comment type="similarity">
    <text evidence="5 20">In the N-terminal section; belongs to the N-acetylglucosamine-1-phosphate uridyltransferase family.</text>
</comment>
<feature type="binding site" evidence="20">
    <location>
        <position position="405"/>
    </location>
    <ligand>
        <name>acetyl-CoA</name>
        <dbReference type="ChEBI" id="CHEBI:57288"/>
    </ligand>
</feature>
<feature type="binding site" evidence="20">
    <location>
        <position position="155"/>
    </location>
    <ligand>
        <name>UDP-N-acetyl-alpha-D-glucosamine</name>
        <dbReference type="ChEBI" id="CHEBI:57705"/>
    </ligand>
</feature>
<comment type="catalytic activity">
    <reaction evidence="17 20">
        <text>alpha-D-glucosamine 1-phosphate + acetyl-CoA = N-acetyl-alpha-D-glucosamine 1-phosphate + CoA + H(+)</text>
        <dbReference type="Rhea" id="RHEA:13725"/>
        <dbReference type="ChEBI" id="CHEBI:15378"/>
        <dbReference type="ChEBI" id="CHEBI:57287"/>
        <dbReference type="ChEBI" id="CHEBI:57288"/>
        <dbReference type="ChEBI" id="CHEBI:57776"/>
        <dbReference type="ChEBI" id="CHEBI:58516"/>
        <dbReference type="EC" id="2.3.1.157"/>
    </reaction>
</comment>
<feature type="binding site" evidence="20">
    <location>
        <position position="140"/>
    </location>
    <ligand>
        <name>UDP-N-acetyl-alpha-D-glucosamine</name>
        <dbReference type="ChEBI" id="CHEBI:57705"/>
    </ligand>
</feature>
<feature type="domain" description="Nucleotidyl transferase" evidence="21">
    <location>
        <begin position="6"/>
        <end position="219"/>
    </location>
</feature>
<dbReference type="EC" id="2.3.1.157" evidence="20"/>
<feature type="binding site" evidence="20">
    <location>
        <position position="73"/>
    </location>
    <ligand>
        <name>UDP-N-acetyl-alpha-D-glucosamine</name>
        <dbReference type="ChEBI" id="CHEBI:57705"/>
    </ligand>
</feature>
<evidence type="ECO:0000256" key="1">
    <source>
        <dbReference type="ARBA" id="ARBA00004496"/>
    </source>
</evidence>
<evidence type="ECO:0000256" key="19">
    <source>
        <dbReference type="ARBA" id="ARBA00049628"/>
    </source>
</evidence>
<dbReference type="SUPFAM" id="SSF53448">
    <property type="entry name" value="Nucleotide-diphospho-sugar transferases"/>
    <property type="match status" value="1"/>
</dbReference>
<dbReference type="EMBL" id="NGJS01000016">
    <property type="protein sequence ID" value="RST97613.1"/>
    <property type="molecule type" value="Genomic_DNA"/>
</dbReference>
<evidence type="ECO:0000256" key="16">
    <source>
        <dbReference type="ARBA" id="ARBA00023316"/>
    </source>
</evidence>
<evidence type="ECO:0000256" key="5">
    <source>
        <dbReference type="ARBA" id="ARBA00007947"/>
    </source>
</evidence>
<feature type="binding site" evidence="20">
    <location>
        <position position="23"/>
    </location>
    <ligand>
        <name>UDP-N-acetyl-alpha-D-glucosamine</name>
        <dbReference type="ChEBI" id="CHEBI:57705"/>
    </ligand>
</feature>
<comment type="cofactor">
    <cofactor evidence="20">
        <name>Mg(2+)</name>
        <dbReference type="ChEBI" id="CHEBI:18420"/>
    </cofactor>
    <text evidence="20">Binds 1 Mg(2+) ion per subunit.</text>
</comment>
<comment type="similarity">
    <text evidence="4 20">In the C-terminal section; belongs to the transferase hexapeptide repeat family.</text>
</comment>
<evidence type="ECO:0000256" key="2">
    <source>
        <dbReference type="ARBA" id="ARBA00005166"/>
    </source>
</evidence>
<dbReference type="GO" id="GO:0008360">
    <property type="term" value="P:regulation of cell shape"/>
    <property type="evidence" value="ECO:0007669"/>
    <property type="project" value="UniProtKB-KW"/>
</dbReference>
<feature type="active site" description="Proton acceptor" evidence="20">
    <location>
        <position position="363"/>
    </location>
</feature>
<dbReference type="GO" id="GO:0071555">
    <property type="term" value="P:cell wall organization"/>
    <property type="evidence" value="ECO:0007669"/>
    <property type="project" value="UniProtKB-KW"/>
</dbReference>
<evidence type="ECO:0000256" key="4">
    <source>
        <dbReference type="ARBA" id="ARBA00007707"/>
    </source>
</evidence>
<evidence type="ECO:0000256" key="14">
    <source>
        <dbReference type="ARBA" id="ARBA00023268"/>
    </source>
</evidence>
<dbReference type="PANTHER" id="PTHR43584:SF3">
    <property type="entry name" value="BIFUNCTIONAL PROTEIN GLMU"/>
    <property type="match status" value="1"/>
</dbReference>
<keyword evidence="10 20" id="KW-0677">Repeat</keyword>
<evidence type="ECO:0000256" key="11">
    <source>
        <dbReference type="ARBA" id="ARBA00022842"/>
    </source>
</evidence>
<dbReference type="PANTHER" id="PTHR43584">
    <property type="entry name" value="NUCLEOTIDYL TRANSFERASE"/>
    <property type="match status" value="1"/>
</dbReference>
<dbReference type="EC" id="2.7.7.23" evidence="20"/>
<dbReference type="GO" id="GO:0005737">
    <property type="term" value="C:cytoplasm"/>
    <property type="evidence" value="ECO:0007669"/>
    <property type="project" value="UniProtKB-SubCell"/>
</dbReference>
<dbReference type="Pfam" id="PF00483">
    <property type="entry name" value="NTP_transferase"/>
    <property type="match status" value="1"/>
</dbReference>
<evidence type="ECO:0000256" key="3">
    <source>
        <dbReference type="ARBA" id="ARBA00005208"/>
    </source>
</evidence>
<dbReference type="OrthoDB" id="9775031at2"/>
<dbReference type="InterPro" id="IPR005835">
    <property type="entry name" value="NTP_transferase_dom"/>
</dbReference>
<evidence type="ECO:0000256" key="7">
    <source>
        <dbReference type="ARBA" id="ARBA00022679"/>
    </source>
</evidence>
<comment type="caution">
    <text evidence="23">The sequence shown here is derived from an EMBL/GenBank/DDBJ whole genome shotgun (WGS) entry which is preliminary data.</text>
</comment>
<keyword evidence="14 20" id="KW-0511">Multifunctional enzyme</keyword>
<dbReference type="GO" id="GO:0009252">
    <property type="term" value="P:peptidoglycan biosynthetic process"/>
    <property type="evidence" value="ECO:0007669"/>
    <property type="project" value="UniProtKB-UniRule"/>
</dbReference>
<feature type="binding site" evidence="20">
    <location>
        <position position="228"/>
    </location>
    <ligand>
        <name>UDP-N-acetyl-alpha-D-glucosamine</name>
        <dbReference type="ChEBI" id="CHEBI:57705"/>
    </ligand>
</feature>
<keyword evidence="12 20" id="KW-0133">Cell shape</keyword>
<evidence type="ECO:0000256" key="18">
    <source>
        <dbReference type="ARBA" id="ARBA00048493"/>
    </source>
</evidence>
<dbReference type="InterPro" id="IPR050065">
    <property type="entry name" value="GlmU-like"/>
</dbReference>
<dbReference type="CDD" id="cd02540">
    <property type="entry name" value="GT2_GlmU_N_bac"/>
    <property type="match status" value="1"/>
</dbReference>
<dbReference type="GO" id="GO:0003977">
    <property type="term" value="F:UDP-N-acetylglucosamine diphosphorylase activity"/>
    <property type="evidence" value="ECO:0007669"/>
    <property type="project" value="UniProtKB-UniRule"/>
</dbReference>
<gene>
    <name evidence="20" type="primary">glmU</name>
    <name evidence="23" type="ORF">CBF37_09580</name>
</gene>
<dbReference type="GO" id="GO:0016020">
    <property type="term" value="C:membrane"/>
    <property type="evidence" value="ECO:0007669"/>
    <property type="project" value="GOC"/>
</dbReference>
<dbReference type="UniPathway" id="UPA00113">
    <property type="reaction ID" value="UER00532"/>
</dbReference>
<comment type="pathway">
    <text evidence="20">Bacterial outer membrane biogenesis; LPS lipid A biosynthesis.</text>
</comment>
<organism evidence="23 24">
    <name type="scientific">Vagococcus vulneris</name>
    <dbReference type="NCBI Taxonomy" id="1977869"/>
    <lineage>
        <taxon>Bacteria</taxon>
        <taxon>Bacillati</taxon>
        <taxon>Bacillota</taxon>
        <taxon>Bacilli</taxon>
        <taxon>Lactobacillales</taxon>
        <taxon>Enterococcaceae</taxon>
        <taxon>Vagococcus</taxon>
    </lineage>
</organism>
<feature type="binding site" evidence="20">
    <location>
        <position position="351"/>
    </location>
    <ligand>
        <name>UDP-N-acetyl-alpha-D-glucosamine</name>
        <dbReference type="ChEBI" id="CHEBI:57705"/>
    </ligand>
</feature>
<keyword evidence="24" id="KW-1185">Reference proteome</keyword>
<comment type="subcellular location">
    <subcellularLocation>
        <location evidence="1 20">Cytoplasm</location>
    </subcellularLocation>
</comment>
<dbReference type="CDD" id="cd03353">
    <property type="entry name" value="LbH_GlmU_C"/>
    <property type="match status" value="1"/>
</dbReference>
<comment type="caution">
    <text evidence="20">Lacks conserved residue(s) required for the propagation of feature annotation.</text>
</comment>
<dbReference type="InterPro" id="IPR001451">
    <property type="entry name" value="Hexapep"/>
</dbReference>
<dbReference type="Proteomes" id="UP000287857">
    <property type="component" value="Unassembled WGS sequence"/>
</dbReference>
<feature type="region of interest" description="N-acetyltransferase" evidence="20">
    <location>
        <begin position="252"/>
        <end position="457"/>
    </location>
</feature>
<evidence type="ECO:0000256" key="8">
    <source>
        <dbReference type="ARBA" id="ARBA00022695"/>
    </source>
</evidence>
<feature type="region of interest" description="Pyrophosphorylase" evidence="20">
    <location>
        <begin position="1"/>
        <end position="230"/>
    </location>
</feature>
<keyword evidence="8 20" id="KW-0548">Nucleotidyltransferase</keyword>
<feature type="domain" description="Mannose-1-phosphate guanyltransferase C-terminal" evidence="22">
    <location>
        <begin position="316"/>
        <end position="421"/>
    </location>
</feature>
<dbReference type="GO" id="GO:0000287">
    <property type="term" value="F:magnesium ion binding"/>
    <property type="evidence" value="ECO:0007669"/>
    <property type="project" value="UniProtKB-UniRule"/>
</dbReference>
<evidence type="ECO:0000256" key="9">
    <source>
        <dbReference type="ARBA" id="ARBA00022723"/>
    </source>
</evidence>
<dbReference type="AlphaFoldDB" id="A0A429ZVB1"/>
<dbReference type="InterPro" id="IPR029044">
    <property type="entry name" value="Nucleotide-diphossugar_trans"/>
</dbReference>
<dbReference type="Pfam" id="PF25087">
    <property type="entry name" value="GMPPB_C"/>
    <property type="match status" value="1"/>
</dbReference>
<dbReference type="Pfam" id="PF00132">
    <property type="entry name" value="Hexapep"/>
    <property type="match status" value="1"/>
</dbReference>
<evidence type="ECO:0000313" key="23">
    <source>
        <dbReference type="EMBL" id="RST97613.1"/>
    </source>
</evidence>
<evidence type="ECO:0000313" key="24">
    <source>
        <dbReference type="Proteomes" id="UP000287857"/>
    </source>
</evidence>
<evidence type="ECO:0000256" key="6">
    <source>
        <dbReference type="ARBA" id="ARBA00022490"/>
    </source>
</evidence>
<comment type="function">
    <text evidence="19 20">Catalyzes the last two sequential reactions in the de novo biosynthetic pathway for UDP-N-acetylglucosamine (UDP-GlcNAc). The C-terminal domain catalyzes the transfer of acetyl group from acetyl coenzyme A to glucosamine-1-phosphate (GlcN-1-P) to produce N-acetylglucosamine-1-phosphate (GlcNAc-1-P), which is converted into UDP-GlcNAc by the transfer of uridine 5-monophosphate (from uridine 5-triphosphate), a reaction catalyzed by the N-terminal domain.</text>
</comment>
<evidence type="ECO:0000256" key="12">
    <source>
        <dbReference type="ARBA" id="ARBA00022960"/>
    </source>
</evidence>
<dbReference type="InterPro" id="IPR011004">
    <property type="entry name" value="Trimer_LpxA-like_sf"/>
</dbReference>
<dbReference type="GO" id="GO:0006048">
    <property type="term" value="P:UDP-N-acetylglucosamine biosynthetic process"/>
    <property type="evidence" value="ECO:0007669"/>
    <property type="project" value="UniProtKB-UniPathway"/>
</dbReference>
<feature type="binding site" evidence="20">
    <location>
        <position position="170"/>
    </location>
    <ligand>
        <name>UDP-N-acetyl-alpha-D-glucosamine</name>
        <dbReference type="ChEBI" id="CHEBI:57705"/>
    </ligand>
</feature>
<comment type="subunit">
    <text evidence="20">Homotrimer.</text>
</comment>
<feature type="binding site" evidence="20">
    <location>
        <position position="333"/>
    </location>
    <ligand>
        <name>UDP-N-acetyl-alpha-D-glucosamine</name>
        <dbReference type="ChEBI" id="CHEBI:57705"/>
    </ligand>
</feature>
<keyword evidence="16 20" id="KW-0961">Cell wall biogenesis/degradation</keyword>
<keyword evidence="7 20" id="KW-0808">Transferase</keyword>
<evidence type="ECO:0000256" key="10">
    <source>
        <dbReference type="ARBA" id="ARBA00022737"/>
    </source>
</evidence>
<keyword evidence="9 20" id="KW-0479">Metal-binding</keyword>
<dbReference type="Gene3D" id="3.90.550.10">
    <property type="entry name" value="Spore Coat Polysaccharide Biosynthesis Protein SpsA, Chain A"/>
    <property type="match status" value="1"/>
</dbReference>
<feature type="binding site" evidence="20">
    <location>
        <position position="423"/>
    </location>
    <ligand>
        <name>acetyl-CoA</name>
        <dbReference type="ChEBI" id="CHEBI:57288"/>
    </ligand>
</feature>
<dbReference type="Gene3D" id="2.160.10.10">
    <property type="entry name" value="Hexapeptide repeat proteins"/>
    <property type="match status" value="1"/>
</dbReference>
<evidence type="ECO:0000256" key="17">
    <source>
        <dbReference type="ARBA" id="ARBA00048247"/>
    </source>
</evidence>
<evidence type="ECO:0000259" key="21">
    <source>
        <dbReference type="Pfam" id="PF00483"/>
    </source>
</evidence>
<feature type="binding site" evidence="20">
    <location>
        <position position="366"/>
    </location>
    <ligand>
        <name>UDP-N-acetyl-alpha-D-glucosamine</name>
        <dbReference type="ChEBI" id="CHEBI:57705"/>
    </ligand>
</feature>
<keyword evidence="15 20" id="KW-0012">Acyltransferase</keyword>
<dbReference type="GO" id="GO:0009245">
    <property type="term" value="P:lipid A biosynthetic process"/>
    <property type="evidence" value="ECO:0007669"/>
    <property type="project" value="UniProtKB-UniRule"/>
</dbReference>
<dbReference type="NCBIfam" id="TIGR01173">
    <property type="entry name" value="glmU"/>
    <property type="match status" value="1"/>
</dbReference>
<evidence type="ECO:0000256" key="20">
    <source>
        <dbReference type="HAMAP-Rule" id="MF_01631"/>
    </source>
</evidence>
<feature type="binding site" evidence="20">
    <location>
        <position position="103"/>
    </location>
    <ligand>
        <name>Mg(2+)</name>
        <dbReference type="ChEBI" id="CHEBI:18420"/>
    </ligand>
</feature>
<feature type="binding site" evidence="20">
    <location>
        <position position="440"/>
    </location>
    <ligand>
        <name>acetyl-CoA</name>
        <dbReference type="ChEBI" id="CHEBI:57288"/>
    </ligand>
</feature>
<dbReference type="InterPro" id="IPR005882">
    <property type="entry name" value="Bifunctional_GlmU"/>
</dbReference>
<comment type="pathway">
    <text evidence="3 20">Nucleotide-sugar biosynthesis; UDP-N-acetyl-alpha-D-glucosamine biosynthesis; UDP-N-acetyl-alpha-D-glucosamine from N-acetyl-alpha-D-glucosamine 1-phosphate: step 1/1.</text>
</comment>